<evidence type="ECO:0000313" key="3">
    <source>
        <dbReference type="Proteomes" id="UP000001072"/>
    </source>
</evidence>
<feature type="region of interest" description="Disordered" evidence="1">
    <location>
        <begin position="24"/>
        <end position="71"/>
    </location>
</feature>
<dbReference type="EMBL" id="GL883132">
    <property type="protein sequence ID" value="EGG02178.1"/>
    <property type="molecule type" value="Genomic_DNA"/>
</dbReference>
<dbReference type="RefSeq" id="XP_007414435.1">
    <property type="nucleotide sequence ID" value="XM_007414373.1"/>
</dbReference>
<proteinExistence type="predicted"/>
<dbReference type="KEGG" id="mlr:MELLADRAFT_91490"/>
<dbReference type="HOGENOM" id="CLU_091779_0_0_1"/>
<protein>
    <submittedName>
        <fullName evidence="2">Uncharacterized protein</fullName>
    </submittedName>
</protein>
<dbReference type="InParanoid" id="F4RZ81"/>
<gene>
    <name evidence="2" type="ORF">MELLADRAFT_91490</name>
</gene>
<dbReference type="VEuPathDB" id="FungiDB:MELLADRAFT_91490"/>
<reference evidence="3" key="1">
    <citation type="journal article" date="2011" name="Proc. Natl. Acad. Sci. U.S.A.">
        <title>Obligate biotrophy features unraveled by the genomic analysis of rust fungi.</title>
        <authorList>
            <person name="Duplessis S."/>
            <person name="Cuomo C.A."/>
            <person name="Lin Y.-C."/>
            <person name="Aerts A."/>
            <person name="Tisserant E."/>
            <person name="Veneault-Fourrey C."/>
            <person name="Joly D.L."/>
            <person name="Hacquard S."/>
            <person name="Amselem J."/>
            <person name="Cantarel B.L."/>
            <person name="Chiu R."/>
            <person name="Coutinho P.M."/>
            <person name="Feau N."/>
            <person name="Field M."/>
            <person name="Frey P."/>
            <person name="Gelhaye E."/>
            <person name="Goldberg J."/>
            <person name="Grabherr M.G."/>
            <person name="Kodira C.D."/>
            <person name="Kohler A."/>
            <person name="Kuees U."/>
            <person name="Lindquist E.A."/>
            <person name="Lucas S.M."/>
            <person name="Mago R."/>
            <person name="Mauceli E."/>
            <person name="Morin E."/>
            <person name="Murat C."/>
            <person name="Pangilinan J.L."/>
            <person name="Park R."/>
            <person name="Pearson M."/>
            <person name="Quesneville H."/>
            <person name="Rouhier N."/>
            <person name="Sakthikumar S."/>
            <person name="Salamov A.A."/>
            <person name="Schmutz J."/>
            <person name="Selles B."/>
            <person name="Shapiro H."/>
            <person name="Tanguay P."/>
            <person name="Tuskan G.A."/>
            <person name="Henrissat B."/>
            <person name="Van de Peer Y."/>
            <person name="Rouze P."/>
            <person name="Ellis J.G."/>
            <person name="Dodds P.N."/>
            <person name="Schein J.E."/>
            <person name="Zhong S."/>
            <person name="Hamelin R.C."/>
            <person name="Grigoriev I.V."/>
            <person name="Szabo L.J."/>
            <person name="Martin F."/>
        </authorList>
    </citation>
    <scope>NUCLEOTIDE SEQUENCE [LARGE SCALE GENOMIC DNA]</scope>
    <source>
        <strain evidence="3">98AG31 / pathotype 3-4-7</strain>
    </source>
</reference>
<dbReference type="AlphaFoldDB" id="F4RZ81"/>
<sequence>MGNYGPHLASRPHLDAVARYEARQAAEQQMISGLDEVPDEPLVITTPTPQEDIFDNNGRSSDPPDERPPSPLSYLRLLEVAEANLPSDSETSDLEIDVQKLLEAVKAMDDDDWGPANDEMDDALLEEDLRGVKQQEVAEWYPFKKKEHPAD</sequence>
<organism evidence="3">
    <name type="scientific">Melampsora larici-populina (strain 98AG31 / pathotype 3-4-7)</name>
    <name type="common">Poplar leaf rust fungus</name>
    <dbReference type="NCBI Taxonomy" id="747676"/>
    <lineage>
        <taxon>Eukaryota</taxon>
        <taxon>Fungi</taxon>
        <taxon>Dikarya</taxon>
        <taxon>Basidiomycota</taxon>
        <taxon>Pucciniomycotina</taxon>
        <taxon>Pucciniomycetes</taxon>
        <taxon>Pucciniales</taxon>
        <taxon>Melampsoraceae</taxon>
        <taxon>Melampsora</taxon>
    </lineage>
</organism>
<evidence type="ECO:0000313" key="2">
    <source>
        <dbReference type="EMBL" id="EGG02178.1"/>
    </source>
</evidence>
<name>F4RZ81_MELLP</name>
<keyword evidence="3" id="KW-1185">Reference proteome</keyword>
<dbReference type="GeneID" id="18935925"/>
<accession>F4RZ81</accession>
<dbReference type="Proteomes" id="UP000001072">
    <property type="component" value="Unassembled WGS sequence"/>
</dbReference>
<evidence type="ECO:0000256" key="1">
    <source>
        <dbReference type="SAM" id="MobiDB-lite"/>
    </source>
</evidence>